<feature type="region of interest" description="Disordered" evidence="2">
    <location>
        <begin position="279"/>
        <end position="302"/>
    </location>
</feature>
<keyword evidence="1" id="KW-0175">Coiled coil</keyword>
<evidence type="ECO:0000256" key="2">
    <source>
        <dbReference type="SAM" id="MobiDB-lite"/>
    </source>
</evidence>
<dbReference type="EMBL" id="JAWJWF010000002">
    <property type="protein sequence ID" value="KAK6637290.1"/>
    <property type="molecule type" value="Genomic_DNA"/>
</dbReference>
<dbReference type="Proteomes" id="UP001359485">
    <property type="component" value="Unassembled WGS sequence"/>
</dbReference>
<protein>
    <submittedName>
        <fullName evidence="3">Uncharacterized protein</fullName>
    </submittedName>
</protein>
<keyword evidence="4" id="KW-1185">Reference proteome</keyword>
<evidence type="ECO:0000256" key="1">
    <source>
        <dbReference type="SAM" id="Coils"/>
    </source>
</evidence>
<accession>A0ABR1B895</accession>
<dbReference type="PANTHER" id="PTHR21844">
    <property type="entry name" value="AKT1 SUBSTRATE 1 PROTEIN"/>
    <property type="match status" value="1"/>
</dbReference>
<reference evidence="3 4" key="1">
    <citation type="submission" date="2023-09" db="EMBL/GenBank/DDBJ databases">
        <title>Genomes of two closely related lineages of the louse Polyplax serrata with different host specificities.</title>
        <authorList>
            <person name="Martinu J."/>
            <person name="Tarabai H."/>
            <person name="Stefka J."/>
            <person name="Hypsa V."/>
        </authorList>
    </citation>
    <scope>NUCLEOTIDE SEQUENCE [LARGE SCALE GENOMIC DNA]</scope>
    <source>
        <strain evidence="3">98ZLc_SE</strain>
    </source>
</reference>
<proteinExistence type="predicted"/>
<comment type="caution">
    <text evidence="3">The sequence shown here is derived from an EMBL/GenBank/DDBJ whole genome shotgun (WGS) entry which is preliminary data.</text>
</comment>
<gene>
    <name evidence="3" type="ORF">RUM44_007704</name>
</gene>
<feature type="region of interest" description="Disordered" evidence="2">
    <location>
        <begin position="316"/>
        <end position="343"/>
    </location>
</feature>
<dbReference type="InterPro" id="IPR026682">
    <property type="entry name" value="AKT1S1"/>
</dbReference>
<name>A0ABR1B895_POLSC</name>
<feature type="coiled-coil region" evidence="1">
    <location>
        <begin position="185"/>
        <end position="213"/>
    </location>
</feature>
<feature type="compositionally biased region" description="Basic and acidic residues" evidence="2">
    <location>
        <begin position="334"/>
        <end position="343"/>
    </location>
</feature>
<evidence type="ECO:0000313" key="4">
    <source>
        <dbReference type="Proteomes" id="UP001359485"/>
    </source>
</evidence>
<dbReference type="Pfam" id="PF15798">
    <property type="entry name" value="PRAS"/>
    <property type="match status" value="1"/>
</dbReference>
<dbReference type="PANTHER" id="PTHR21844:SF2">
    <property type="entry name" value="PROLINE-RICH AKT1 SUBSTRATE 1"/>
    <property type="match status" value="1"/>
</dbReference>
<evidence type="ECO:0000313" key="3">
    <source>
        <dbReference type="EMBL" id="KAK6637290.1"/>
    </source>
</evidence>
<organism evidence="3 4">
    <name type="scientific">Polyplax serrata</name>
    <name type="common">Common mouse louse</name>
    <dbReference type="NCBI Taxonomy" id="468196"/>
    <lineage>
        <taxon>Eukaryota</taxon>
        <taxon>Metazoa</taxon>
        <taxon>Ecdysozoa</taxon>
        <taxon>Arthropoda</taxon>
        <taxon>Hexapoda</taxon>
        <taxon>Insecta</taxon>
        <taxon>Pterygota</taxon>
        <taxon>Neoptera</taxon>
        <taxon>Paraneoptera</taxon>
        <taxon>Psocodea</taxon>
        <taxon>Troctomorpha</taxon>
        <taxon>Phthiraptera</taxon>
        <taxon>Anoplura</taxon>
        <taxon>Polyplacidae</taxon>
        <taxon>Polyplax</taxon>
    </lineage>
</organism>
<sequence length="415" mass="46193">MLISCKCLNVSVDVSDEQSEDFVVSSLNLTEEEESDDFFKEGVTREPKDVRHYFPGCWSDNLISSNMYVYPVPGISKQIAVKLKRVDLNKVTIRVRSLVQSKTVGHWVIENCLNCSIKCYTTNTDRSLTLANGSLVSHPDVVANMRSMKDYSPVFRIIVKPLVVRTNDVDVSDSKKSPQKLQTALTSLQQQLNEAIREQVTKTEEVIRQFTEQQYALLEQFRERAAVDHQVLALRVYEAQPRLENDVVPAVDAPVELIGASAPKKVLCRKKQDGFLQDSTQVSTHSHNQSHRNVSASDATSSLDSEGLFVLEGMEESVGNEPGHSEGESDTDHDDSGSHDEGIDVHRKRTSSIHLAKSLPVNVPVYSVPSTDFDNDDDERRGVVDIAASIKALARSIHGDAIFGDLPRPRFSTQI</sequence>